<sequence>MKKFLKSIITSVIAAGLFIACDKEKDFDIPEIKVAYLFENFEGTTYGSGSTEVPINLKGWINYNLSTTGTRLWNSRLSDSNKYAEFSSFYSAANTTDEAWLITPNASIDNQKETFFSFDTKVRFWTGSNLTVLISENYDGTKAGINTATWTPLNVTLPTATTVDKFISSGTISLAAYKGKNIRIAFKYVGNKTSGLTTTCQLDNIKLFMN</sequence>
<dbReference type="InterPro" id="IPR032185">
    <property type="entry name" value="DUF5017"/>
</dbReference>
<keyword evidence="3" id="KW-1185">Reference proteome</keyword>
<dbReference type="Proteomes" id="UP001621706">
    <property type="component" value="Unassembled WGS sequence"/>
</dbReference>
<organism evidence="2 3">
    <name type="scientific">Flavobacterium oreochromis</name>
    <dbReference type="NCBI Taxonomy" id="2906078"/>
    <lineage>
        <taxon>Bacteria</taxon>
        <taxon>Pseudomonadati</taxon>
        <taxon>Bacteroidota</taxon>
        <taxon>Flavobacteriia</taxon>
        <taxon>Flavobacteriales</taxon>
        <taxon>Flavobacteriaceae</taxon>
        <taxon>Flavobacterium</taxon>
    </lineage>
</organism>
<gene>
    <name evidence="2" type="ORF">V3I07_00775</name>
</gene>
<proteinExistence type="predicted"/>
<dbReference type="RefSeq" id="WP_088397558.1">
    <property type="nucleotide sequence ID" value="NZ_JAZGZP010000001.1"/>
</dbReference>
<dbReference type="PROSITE" id="PS51257">
    <property type="entry name" value="PROKAR_LIPOPROTEIN"/>
    <property type="match status" value="1"/>
</dbReference>
<dbReference type="EMBL" id="JAZGZP010000001">
    <property type="protein sequence ID" value="MFK6999420.1"/>
    <property type="molecule type" value="Genomic_DNA"/>
</dbReference>
<dbReference type="NCBIfam" id="NF038128">
    <property type="entry name" value="choice_anch_J"/>
    <property type="match status" value="1"/>
</dbReference>
<comment type="caution">
    <text evidence="2">The sequence shown here is derived from an EMBL/GenBank/DDBJ whole genome shotgun (WGS) entry which is preliminary data.</text>
</comment>
<protein>
    <submittedName>
        <fullName evidence="2">Choice-of-anchor J domain-containing protein</fullName>
    </submittedName>
</protein>
<name>A0ABW8P4H8_9FLAO</name>
<feature type="domain" description="DUF5017" evidence="1">
    <location>
        <begin position="85"/>
        <end position="195"/>
    </location>
</feature>
<evidence type="ECO:0000313" key="2">
    <source>
        <dbReference type="EMBL" id="MFK6999420.1"/>
    </source>
</evidence>
<dbReference type="Pfam" id="PF16409">
    <property type="entry name" value="DUF5017"/>
    <property type="match status" value="1"/>
</dbReference>
<accession>A0ABW8P4H8</accession>
<dbReference type="Gene3D" id="2.60.120.200">
    <property type="match status" value="1"/>
</dbReference>
<evidence type="ECO:0000313" key="3">
    <source>
        <dbReference type="Proteomes" id="UP001621706"/>
    </source>
</evidence>
<evidence type="ECO:0000259" key="1">
    <source>
        <dbReference type="Pfam" id="PF16409"/>
    </source>
</evidence>
<reference evidence="2 3" key="1">
    <citation type="submission" date="2024-02" db="EMBL/GenBank/DDBJ databases">
        <title>Comparative Genomic Analysis of Flavobacterium Species Causing Columnaris Disease of Freshwater Fish in Thailand: Insights into Virulence and Resistance Mechanisms.</title>
        <authorList>
            <person name="Nguyen D."/>
            <person name="Chokmangmeepisarn P."/>
            <person name="Khianchaikhan K."/>
            <person name="Morishita M."/>
            <person name="Bunnoy A."/>
            <person name="Rodkhum C."/>
        </authorList>
    </citation>
    <scope>NUCLEOTIDE SEQUENCE [LARGE SCALE GENOMIC DNA]</scope>
    <source>
        <strain evidence="2 3">CNRT2201</strain>
    </source>
</reference>